<evidence type="ECO:0000313" key="4">
    <source>
        <dbReference type="Proteomes" id="UP000222831"/>
    </source>
</evidence>
<dbReference type="InterPro" id="IPR011962">
    <property type="entry name" value="dCTP_deaminase"/>
</dbReference>
<dbReference type="InterPro" id="IPR033704">
    <property type="entry name" value="dUTPase_trimeric"/>
</dbReference>
<dbReference type="KEGG" id="vg:40074529"/>
<dbReference type="GO" id="GO:0008829">
    <property type="term" value="F:dCTP deaminase activity"/>
    <property type="evidence" value="ECO:0007669"/>
    <property type="project" value="InterPro"/>
</dbReference>
<evidence type="ECO:0000313" key="3">
    <source>
        <dbReference type="EMBL" id="BAW19108.1"/>
    </source>
</evidence>
<protein>
    <submittedName>
        <fullName evidence="3">Putative deoxycytidine triphosphate deaminase</fullName>
    </submittedName>
</protein>
<keyword evidence="1" id="KW-0378">Hydrolase</keyword>
<dbReference type="InterPro" id="IPR036157">
    <property type="entry name" value="dUTPase-like_sf"/>
</dbReference>
<dbReference type="NCBIfam" id="TIGR02274">
    <property type="entry name" value="dCTP_deam"/>
    <property type="match status" value="1"/>
</dbReference>
<dbReference type="EMBL" id="AP017924">
    <property type="protein sequence ID" value="BAW19108.1"/>
    <property type="molecule type" value="Genomic_DNA"/>
</dbReference>
<dbReference type="Pfam" id="PF22769">
    <property type="entry name" value="DCD"/>
    <property type="match status" value="1"/>
</dbReference>
<dbReference type="PANTHER" id="PTHR42680">
    <property type="entry name" value="DCTP DEAMINASE"/>
    <property type="match status" value="1"/>
</dbReference>
<dbReference type="PANTHER" id="PTHR42680:SF3">
    <property type="entry name" value="DCTP DEAMINASE"/>
    <property type="match status" value="1"/>
</dbReference>
<keyword evidence="4" id="KW-1185">Reference proteome</keyword>
<dbReference type="Proteomes" id="UP000222831">
    <property type="component" value="Segment"/>
</dbReference>
<dbReference type="GO" id="GO:0006229">
    <property type="term" value="P:dUTP biosynthetic process"/>
    <property type="evidence" value="ECO:0007669"/>
    <property type="project" value="InterPro"/>
</dbReference>
<organism evidence="3 4">
    <name type="scientific">Ralstonia phage RP12</name>
    <dbReference type="NCBI Taxonomy" id="1923889"/>
    <lineage>
        <taxon>Viruses</taxon>
        <taxon>Duplodnaviria</taxon>
        <taxon>Heunggongvirae</taxon>
        <taxon>Uroviricota</taxon>
        <taxon>Caudoviricetes</taxon>
        <taxon>Chimalliviridae</taxon>
        <taxon>Ripduovirus</taxon>
        <taxon>Ripduovirus RP12</taxon>
    </lineage>
</organism>
<reference evidence="3 4" key="1">
    <citation type="submission" date="2016-12" db="EMBL/GenBank/DDBJ databases">
        <title>Characterization of two jumbo phages RP12 and RP31 infecting the phytopathogen Ralstonia solanacearum.</title>
        <authorList>
            <person name="Kawasaki T."/>
            <person name="Yoshikawa G."/>
            <person name="Ogata H."/>
            <person name="Yamada T."/>
        </authorList>
    </citation>
    <scope>NUCLEOTIDE SEQUENCE [LARGE SCALE GENOMIC DNA]</scope>
    <source>
        <strain evidence="3 4">RP12</strain>
    </source>
</reference>
<dbReference type="RefSeq" id="YP_009598827.1">
    <property type="nucleotide sequence ID" value="NC_041911.1"/>
</dbReference>
<proteinExistence type="predicted"/>
<name>A0A1L7N0W0_9CAUD</name>
<evidence type="ECO:0000256" key="1">
    <source>
        <dbReference type="ARBA" id="ARBA00022801"/>
    </source>
</evidence>
<evidence type="ECO:0000256" key="2">
    <source>
        <dbReference type="ARBA" id="ARBA00023080"/>
    </source>
</evidence>
<dbReference type="SUPFAM" id="SSF51283">
    <property type="entry name" value="dUTPase-like"/>
    <property type="match status" value="1"/>
</dbReference>
<dbReference type="CDD" id="cd07557">
    <property type="entry name" value="trimeric_dUTPase"/>
    <property type="match status" value="1"/>
</dbReference>
<dbReference type="GeneID" id="40074529"/>
<keyword evidence="2" id="KW-0546">Nucleotide metabolism</keyword>
<dbReference type="Gene3D" id="2.70.40.10">
    <property type="match status" value="1"/>
</dbReference>
<dbReference type="OrthoDB" id="18507at10239"/>
<sequence>MSILADWQIIERCEKEGMITPFVNESVKTMETDKGLQKILSYGVSSYGYDIRLTKKELKLFTNLNGVLADPRNLHADVYTEPKLCVDEDGLEYVVIPPGSMLLGHTPEYFKVPRDILVTCLGKSTYARVGIFPLVTPLEPTWEGQLVVEIVNSTAAHAKVYIDQGIAQLIFNRTDAECKVSYKDRGGKYDKQIGTQNPIV</sequence>
<accession>A0A1L7N0W0</accession>